<dbReference type="STRING" id="69014.TK0400"/>
<gene>
    <name evidence="1" type="ordered locus">TK0400</name>
</gene>
<proteinExistence type="predicted"/>
<dbReference type="AlphaFoldDB" id="Q5JG85"/>
<dbReference type="InParanoid" id="Q5JG85"/>
<protein>
    <submittedName>
        <fullName evidence="1">Uncharacterized protein</fullName>
    </submittedName>
</protein>
<dbReference type="GeneID" id="78446908"/>
<dbReference type="EMBL" id="AP006878">
    <property type="protein sequence ID" value="BAD84589.1"/>
    <property type="molecule type" value="Genomic_DNA"/>
</dbReference>
<organism evidence="1 2">
    <name type="scientific">Thermococcus kodakarensis (strain ATCC BAA-918 / JCM 12380 / KOD1)</name>
    <name type="common">Pyrococcus kodakaraensis (strain KOD1)</name>
    <dbReference type="NCBI Taxonomy" id="69014"/>
    <lineage>
        <taxon>Archaea</taxon>
        <taxon>Methanobacteriati</taxon>
        <taxon>Methanobacteriota</taxon>
        <taxon>Thermococci</taxon>
        <taxon>Thermococcales</taxon>
        <taxon>Thermococcaceae</taxon>
        <taxon>Thermococcus</taxon>
    </lineage>
</organism>
<reference evidence="1 2" key="1">
    <citation type="journal article" date="2005" name="Genome Res.">
        <title>Complete genome sequence of the hyperthermophilic archaeon Thermococcus kodakaraensis KOD1 and comparison with Pyrococcus genomes.</title>
        <authorList>
            <person name="Fukui T."/>
            <person name="Atomi H."/>
            <person name="Kanai T."/>
            <person name="Matsumi R."/>
            <person name="Fujiwara S."/>
            <person name="Imanaka T."/>
        </authorList>
    </citation>
    <scope>NUCLEOTIDE SEQUENCE [LARGE SCALE GENOMIC DNA]</scope>
    <source>
        <strain evidence="2">ATCC BAA-918 / JCM 12380 / KOD1</strain>
    </source>
</reference>
<accession>Q5JG85</accession>
<name>Q5JG85_THEKO</name>
<dbReference type="Proteomes" id="UP000000536">
    <property type="component" value="Chromosome"/>
</dbReference>
<dbReference type="KEGG" id="tko:TK0400"/>
<dbReference type="EnsemblBacteria" id="BAD84589">
    <property type="protein sequence ID" value="BAD84589"/>
    <property type="gene ID" value="TK0400"/>
</dbReference>
<evidence type="ECO:0000313" key="1">
    <source>
        <dbReference type="EMBL" id="BAD84589.1"/>
    </source>
</evidence>
<dbReference type="HOGENOM" id="CLU_1656976_0_0_2"/>
<sequence>MMPARIVKKNKTFYHPFEKVFSYSNVREVRSDLIIAEKETLLDDIINELREHYGHVFHESVYTEDISENKAKREDKIKAIAEGILKTIKEVPHLKRLVPMIKVAIDLNEDYNTNFFYIIVSLRKDKIEEAADAFDKLEENILSKYPDKDIRILYTLQSA</sequence>
<dbReference type="RefSeq" id="WP_011249355.1">
    <property type="nucleotide sequence ID" value="NC_006624.1"/>
</dbReference>
<keyword evidence="2" id="KW-1185">Reference proteome</keyword>
<evidence type="ECO:0000313" key="2">
    <source>
        <dbReference type="Proteomes" id="UP000000536"/>
    </source>
</evidence>